<keyword evidence="2" id="KW-1185">Reference proteome</keyword>
<evidence type="ECO:0000313" key="2">
    <source>
        <dbReference type="Proteomes" id="UP001497516"/>
    </source>
</evidence>
<organism evidence="1 2">
    <name type="scientific">Linum trigynum</name>
    <dbReference type="NCBI Taxonomy" id="586398"/>
    <lineage>
        <taxon>Eukaryota</taxon>
        <taxon>Viridiplantae</taxon>
        <taxon>Streptophyta</taxon>
        <taxon>Embryophyta</taxon>
        <taxon>Tracheophyta</taxon>
        <taxon>Spermatophyta</taxon>
        <taxon>Magnoliopsida</taxon>
        <taxon>eudicotyledons</taxon>
        <taxon>Gunneridae</taxon>
        <taxon>Pentapetalae</taxon>
        <taxon>rosids</taxon>
        <taxon>fabids</taxon>
        <taxon>Malpighiales</taxon>
        <taxon>Linaceae</taxon>
        <taxon>Linum</taxon>
    </lineage>
</organism>
<dbReference type="AlphaFoldDB" id="A0AAV2D565"/>
<accession>A0AAV2D565</accession>
<sequence length="77" mass="8857">MVQELHQAHSCKKKPLHRAQPLEEDAEISFENEPAVTSFIFQIQCFQNIDGMGNHAWRKMCLFKSASPDSGKRNKLK</sequence>
<evidence type="ECO:0000313" key="1">
    <source>
        <dbReference type="EMBL" id="CAL1367701.1"/>
    </source>
</evidence>
<proteinExistence type="predicted"/>
<dbReference type="Proteomes" id="UP001497516">
    <property type="component" value="Chromosome 2"/>
</dbReference>
<name>A0AAV2D565_9ROSI</name>
<gene>
    <name evidence="1" type="ORF">LTRI10_LOCUS11233</name>
</gene>
<dbReference type="EMBL" id="OZ034815">
    <property type="protein sequence ID" value="CAL1367701.1"/>
    <property type="molecule type" value="Genomic_DNA"/>
</dbReference>
<reference evidence="1 2" key="1">
    <citation type="submission" date="2024-04" db="EMBL/GenBank/DDBJ databases">
        <authorList>
            <person name="Fracassetti M."/>
        </authorList>
    </citation>
    <scope>NUCLEOTIDE SEQUENCE [LARGE SCALE GENOMIC DNA]</scope>
</reference>
<protein>
    <submittedName>
        <fullName evidence="1">Uncharacterized protein</fullName>
    </submittedName>
</protein>